<evidence type="ECO:0000256" key="1">
    <source>
        <dbReference type="SAM" id="MobiDB-lite"/>
    </source>
</evidence>
<reference evidence="2 3" key="1">
    <citation type="submission" date="2014-10" db="EMBL/GenBank/DDBJ databases">
        <title>Draft genome of anammox bacterium scalindua brodae, obtained using differential coverage binning of sequence data from two enrichment reactors.</title>
        <authorList>
            <person name="Speth D.R."/>
            <person name="Russ L."/>
            <person name="Kartal B."/>
            <person name="Op den Camp H.J."/>
            <person name="Dutilh B.E."/>
            <person name="Jetten M.S."/>
        </authorList>
    </citation>
    <scope>NUCLEOTIDE SEQUENCE [LARGE SCALE GENOMIC DNA]</scope>
    <source>
        <strain evidence="2">RU1</strain>
    </source>
</reference>
<dbReference type="eggNOG" id="COG3677">
    <property type="taxonomic scope" value="Bacteria"/>
</dbReference>
<dbReference type="EMBL" id="JRYO01000149">
    <property type="protein sequence ID" value="KHE92140.1"/>
    <property type="molecule type" value="Genomic_DNA"/>
</dbReference>
<dbReference type="Proteomes" id="UP000030652">
    <property type="component" value="Unassembled WGS sequence"/>
</dbReference>
<evidence type="ECO:0000313" key="3">
    <source>
        <dbReference type="Proteomes" id="UP000030652"/>
    </source>
</evidence>
<feature type="region of interest" description="Disordered" evidence="1">
    <location>
        <begin position="1"/>
        <end position="25"/>
    </location>
</feature>
<comment type="caution">
    <text evidence="2">The sequence shown here is derived from an EMBL/GenBank/DDBJ whole genome shotgun (WGS) entry which is preliminary data.</text>
</comment>
<name>A0A0B0ENB0_9BACT</name>
<organism evidence="2 3">
    <name type="scientific">Candidatus Scalindua brodae</name>
    <dbReference type="NCBI Taxonomy" id="237368"/>
    <lineage>
        <taxon>Bacteria</taxon>
        <taxon>Pseudomonadati</taxon>
        <taxon>Planctomycetota</taxon>
        <taxon>Candidatus Brocadiia</taxon>
        <taxon>Candidatus Brocadiales</taxon>
        <taxon>Candidatus Scalinduaceae</taxon>
        <taxon>Candidatus Scalindua</taxon>
    </lineage>
</organism>
<gene>
    <name evidence="2" type="ORF">SCABRO_02114</name>
</gene>
<feature type="compositionally biased region" description="Polar residues" evidence="1">
    <location>
        <begin position="1"/>
        <end position="11"/>
    </location>
</feature>
<protein>
    <recommendedName>
        <fullName evidence="4">Transposase</fullName>
    </recommendedName>
</protein>
<evidence type="ECO:0008006" key="4">
    <source>
        <dbReference type="Google" id="ProtNLM"/>
    </source>
</evidence>
<dbReference type="AlphaFoldDB" id="A0A0B0ENB0"/>
<accession>A0A0B0ENB0</accession>
<sequence length="299" mass="34771">MKLSCPNSECLSNNKNNQNSKNDERFIIKDGSFHRPSDGRVIQRYRCKTCRKRFSSATFNPAYRQNKRRVNHKLKHYLCSGMSMRRAAKLLGVHQITVARKLQFLAAQARMKQDKFLESLRENRVQNFQFDDLITIEHTKCKPLSVTIAVEVGTRKLLGLEVSKSPATGHLAAISRLKYGRREDHRAQGIENLFESIKIAIAYDAKISSDEHKLYPPRVKKYFPGATHFRHKGRRGCVTGQGELKKQHFDPLFDINHACAMIRANVHRLIRRTWNTTKRPDRLLDQLLIYMNYHNEILT</sequence>
<evidence type="ECO:0000313" key="2">
    <source>
        <dbReference type="EMBL" id="KHE92140.1"/>
    </source>
</evidence>
<proteinExistence type="predicted"/>